<dbReference type="PANTHER" id="PTHR11848:SF263">
    <property type="entry name" value="PROTEIN DECAPENTAPLEGIC"/>
    <property type="match status" value="1"/>
</dbReference>
<evidence type="ECO:0000313" key="11">
    <source>
        <dbReference type="EMBL" id="SCC77929.1"/>
    </source>
</evidence>
<organism evidence="11">
    <name type="scientific">Suberites domuncula</name>
    <name type="common">Sponge</name>
    <dbReference type="NCBI Taxonomy" id="55567"/>
    <lineage>
        <taxon>Eukaryota</taxon>
        <taxon>Metazoa</taxon>
        <taxon>Porifera</taxon>
        <taxon>Demospongiae</taxon>
        <taxon>Heteroscleromorpha</taxon>
        <taxon>Suberitida</taxon>
        <taxon>Suberitidae</taxon>
        <taxon>Suberites</taxon>
    </lineage>
</organism>
<dbReference type="Gene3D" id="2.10.90.10">
    <property type="entry name" value="Cystine-knot cytokines"/>
    <property type="match status" value="1"/>
</dbReference>
<gene>
    <name evidence="11" type="primary">SD_BMP6</name>
</gene>
<dbReference type="AlphaFoldDB" id="A0A374XXM1"/>
<accession>A0A374XXM1</accession>
<reference evidence="11" key="1">
    <citation type="submission" date="2016-06" db="EMBL/GenBank/DDBJ databases">
        <authorList>
            <person name="Kjaerup R.B."/>
            <person name="Dalgaard T.S."/>
            <person name="Juul-Madsen H.R."/>
        </authorList>
    </citation>
    <scope>NUCLEOTIDE SEQUENCE</scope>
</reference>
<dbReference type="PROSITE" id="PS51362">
    <property type="entry name" value="TGF_BETA_2"/>
    <property type="match status" value="1"/>
</dbReference>
<evidence type="ECO:0000256" key="8">
    <source>
        <dbReference type="RuleBase" id="RU000354"/>
    </source>
</evidence>
<comment type="subcellular location">
    <subcellularLocation>
        <location evidence="1">Secreted</location>
    </subcellularLocation>
</comment>
<keyword evidence="5 8" id="KW-0339">Growth factor</keyword>
<evidence type="ECO:0000256" key="6">
    <source>
        <dbReference type="ARBA" id="ARBA00023157"/>
    </source>
</evidence>
<keyword evidence="3" id="KW-0964">Secreted</keyword>
<feature type="chain" id="PRO_5016615499" evidence="9">
    <location>
        <begin position="26"/>
        <end position="375"/>
    </location>
</feature>
<dbReference type="CDD" id="cd13756">
    <property type="entry name" value="TGF_beta_BMPs_GDFs"/>
    <property type="match status" value="1"/>
</dbReference>
<keyword evidence="4 9" id="KW-0732">Signal</keyword>
<evidence type="ECO:0000259" key="10">
    <source>
        <dbReference type="PROSITE" id="PS51362"/>
    </source>
</evidence>
<feature type="domain" description="TGF-beta family profile" evidence="10">
    <location>
        <begin position="247"/>
        <end position="375"/>
    </location>
</feature>
<dbReference type="InterPro" id="IPR017948">
    <property type="entry name" value="TGFb_CS"/>
</dbReference>
<sequence length="375" mass="42054">MDQNSRYTFILAAIVSLSSILCTTAAPIRRQTETIDTVPQFLIDVYECWSNGKRDCLPETDPEVNVVRSLIGQFEEKPLKEVDNDELIKSVSVKFTHEALTKDATSQEVLYNAQLRVYKIALSQEEIDSLQSDCSNLTNLQLELYSVDSTTNPEEEIVVLEKSIPVSISSLAEEMWLSFTNVTNIYQSKLNVSGFTLRLAMGGACSVIAPSKFGITVVKPGYQPELIGYAKGSVEEKMFADVQKHHRQKRQQALENGSGDVTDNEKYKLANCQIYDFNVSFADIGWDRYIIRPYSYRANFCAGRCDWPLDASHNTTKHSYIQSIANIRNPDLVPPPCCSPTPQELQSLPVVVREAGNNFSTRLWTEMIATSCACL</sequence>
<dbReference type="SUPFAM" id="SSF57501">
    <property type="entry name" value="Cystine-knot cytokines"/>
    <property type="match status" value="1"/>
</dbReference>
<evidence type="ECO:0000256" key="1">
    <source>
        <dbReference type="ARBA" id="ARBA00004613"/>
    </source>
</evidence>
<name>A0A374XXM1_SUBDO</name>
<evidence type="ECO:0000256" key="4">
    <source>
        <dbReference type="ARBA" id="ARBA00022729"/>
    </source>
</evidence>
<comment type="similarity">
    <text evidence="2 8">Belongs to the TGF-beta family.</text>
</comment>
<dbReference type="PANTHER" id="PTHR11848">
    <property type="entry name" value="TGF-BETA FAMILY"/>
    <property type="match status" value="1"/>
</dbReference>
<dbReference type="Pfam" id="PF00688">
    <property type="entry name" value="TGFb_propeptide"/>
    <property type="match status" value="1"/>
</dbReference>
<dbReference type="InterPro" id="IPR015615">
    <property type="entry name" value="TGF-beta-rel"/>
</dbReference>
<dbReference type="InterPro" id="IPR001839">
    <property type="entry name" value="TGF-b_C"/>
</dbReference>
<dbReference type="SMART" id="SM00204">
    <property type="entry name" value="TGFB"/>
    <property type="match status" value="1"/>
</dbReference>
<feature type="signal peptide" evidence="9">
    <location>
        <begin position="1"/>
        <end position="25"/>
    </location>
</feature>
<keyword evidence="6" id="KW-1015">Disulfide bond</keyword>
<protein>
    <submittedName>
        <fullName evidence="11">BMP6_SUBDO</fullName>
    </submittedName>
</protein>
<evidence type="ECO:0000256" key="3">
    <source>
        <dbReference type="ARBA" id="ARBA00022525"/>
    </source>
</evidence>
<dbReference type="PRINTS" id="PR00669">
    <property type="entry name" value="INHIBINA"/>
</dbReference>
<dbReference type="GO" id="GO:0005125">
    <property type="term" value="F:cytokine activity"/>
    <property type="evidence" value="ECO:0007669"/>
    <property type="project" value="TreeGrafter"/>
</dbReference>
<dbReference type="PROSITE" id="PS00250">
    <property type="entry name" value="TGF_BETA_1"/>
    <property type="match status" value="1"/>
</dbReference>
<evidence type="ECO:0000256" key="5">
    <source>
        <dbReference type="ARBA" id="ARBA00023030"/>
    </source>
</evidence>
<dbReference type="InterPro" id="IPR001111">
    <property type="entry name" value="TGF-b_propeptide"/>
</dbReference>
<keyword evidence="7" id="KW-0325">Glycoprotein</keyword>
<evidence type="ECO:0000256" key="2">
    <source>
        <dbReference type="ARBA" id="ARBA00006656"/>
    </source>
</evidence>
<dbReference type="EMBL" id="LT604830">
    <property type="protein sequence ID" value="SCC77929.1"/>
    <property type="molecule type" value="mRNA"/>
</dbReference>
<dbReference type="Pfam" id="PF00019">
    <property type="entry name" value="TGF_beta"/>
    <property type="match status" value="1"/>
</dbReference>
<dbReference type="InterPro" id="IPR029034">
    <property type="entry name" value="Cystine-knot_cytokine"/>
</dbReference>
<evidence type="ECO:0000256" key="9">
    <source>
        <dbReference type="SAM" id="SignalP"/>
    </source>
</evidence>
<dbReference type="GO" id="GO:0008083">
    <property type="term" value="F:growth factor activity"/>
    <property type="evidence" value="ECO:0007669"/>
    <property type="project" value="UniProtKB-KW"/>
</dbReference>
<proteinExistence type="evidence at transcript level"/>
<dbReference type="GO" id="GO:0005615">
    <property type="term" value="C:extracellular space"/>
    <property type="evidence" value="ECO:0007669"/>
    <property type="project" value="TreeGrafter"/>
</dbReference>
<evidence type="ECO:0000256" key="7">
    <source>
        <dbReference type="ARBA" id="ARBA00023180"/>
    </source>
</evidence>
<reference evidence="11" key="2">
    <citation type="submission" date="2018-09" db="EMBL/GenBank/DDBJ databases">
        <title>Unknown.</title>
        <authorList>
            <person name="Mueller W.E.G."/>
        </authorList>
    </citation>
    <scope>NUCLEOTIDE SEQUENCE</scope>
</reference>